<accession>E4X278</accession>
<dbReference type="AlphaFoldDB" id="E4X278"/>
<organism evidence="2">
    <name type="scientific">Oikopleura dioica</name>
    <name type="common">Tunicate</name>
    <dbReference type="NCBI Taxonomy" id="34765"/>
    <lineage>
        <taxon>Eukaryota</taxon>
        <taxon>Metazoa</taxon>
        <taxon>Chordata</taxon>
        <taxon>Tunicata</taxon>
        <taxon>Appendicularia</taxon>
        <taxon>Copelata</taxon>
        <taxon>Oikopleuridae</taxon>
        <taxon>Oikopleura</taxon>
    </lineage>
</organism>
<feature type="region of interest" description="Disordered" evidence="1">
    <location>
        <begin position="1"/>
        <end position="95"/>
    </location>
</feature>
<feature type="region of interest" description="Disordered" evidence="1">
    <location>
        <begin position="412"/>
        <end position="447"/>
    </location>
</feature>
<name>E4X278_OIKDI</name>
<reference evidence="2" key="1">
    <citation type="journal article" date="2010" name="Science">
        <title>Plasticity of animal genome architecture unmasked by rapid evolution of a pelagic tunicate.</title>
        <authorList>
            <person name="Denoeud F."/>
            <person name="Henriet S."/>
            <person name="Mungpakdee S."/>
            <person name="Aury J.M."/>
            <person name="Da Silva C."/>
            <person name="Brinkmann H."/>
            <person name="Mikhaleva J."/>
            <person name="Olsen L.C."/>
            <person name="Jubin C."/>
            <person name="Canestro C."/>
            <person name="Bouquet J.M."/>
            <person name="Danks G."/>
            <person name="Poulain J."/>
            <person name="Campsteijn C."/>
            <person name="Adamski M."/>
            <person name="Cross I."/>
            <person name="Yadetie F."/>
            <person name="Muffato M."/>
            <person name="Louis A."/>
            <person name="Butcher S."/>
            <person name="Tsagkogeorga G."/>
            <person name="Konrad A."/>
            <person name="Singh S."/>
            <person name="Jensen M.F."/>
            <person name="Cong E.H."/>
            <person name="Eikeseth-Otteraa H."/>
            <person name="Noel B."/>
            <person name="Anthouard V."/>
            <person name="Porcel B.M."/>
            <person name="Kachouri-Lafond R."/>
            <person name="Nishino A."/>
            <person name="Ugolini M."/>
            <person name="Chourrout P."/>
            <person name="Nishida H."/>
            <person name="Aasland R."/>
            <person name="Huzurbazar S."/>
            <person name="Westhof E."/>
            <person name="Delsuc F."/>
            <person name="Lehrach H."/>
            <person name="Reinhardt R."/>
            <person name="Weissenbach J."/>
            <person name="Roy S.W."/>
            <person name="Artiguenave F."/>
            <person name="Postlethwait J.H."/>
            <person name="Manak J.R."/>
            <person name="Thompson E.M."/>
            <person name="Jaillon O."/>
            <person name="Du Pasquier L."/>
            <person name="Boudinot P."/>
            <person name="Liberles D.A."/>
            <person name="Volff J.N."/>
            <person name="Philippe H."/>
            <person name="Lenhard B."/>
            <person name="Roest Crollius H."/>
            <person name="Wincker P."/>
            <person name="Chourrout D."/>
        </authorList>
    </citation>
    <scope>NUCLEOTIDE SEQUENCE [LARGE SCALE GENOMIC DNA]</scope>
</reference>
<feature type="compositionally biased region" description="Basic and acidic residues" evidence="1">
    <location>
        <begin position="28"/>
        <end position="49"/>
    </location>
</feature>
<feature type="region of interest" description="Disordered" evidence="1">
    <location>
        <begin position="216"/>
        <end position="240"/>
    </location>
</feature>
<feature type="compositionally biased region" description="Basic and acidic residues" evidence="1">
    <location>
        <begin position="75"/>
        <end position="84"/>
    </location>
</feature>
<dbReference type="InParanoid" id="E4X278"/>
<gene>
    <name evidence="2" type="ORF">GSOID_T00017007001</name>
</gene>
<dbReference type="Proteomes" id="UP000001307">
    <property type="component" value="Unassembled WGS sequence"/>
</dbReference>
<feature type="compositionally biased region" description="Basic and acidic residues" evidence="1">
    <location>
        <begin position="216"/>
        <end position="225"/>
    </location>
</feature>
<feature type="region of interest" description="Disordered" evidence="1">
    <location>
        <begin position="333"/>
        <end position="353"/>
    </location>
</feature>
<keyword evidence="3" id="KW-1185">Reference proteome</keyword>
<protein>
    <submittedName>
        <fullName evidence="2">Uncharacterized protein</fullName>
    </submittedName>
</protein>
<feature type="compositionally biased region" description="Basic residues" evidence="1">
    <location>
        <begin position="434"/>
        <end position="447"/>
    </location>
</feature>
<evidence type="ECO:0000313" key="2">
    <source>
        <dbReference type="EMBL" id="CBY07344.1"/>
    </source>
</evidence>
<sequence length="447" mass="48533">MDLHLDGKLFSYDPENPPSIKGSIVYNSDRDSVRSTDPRGQNHCDRFLDLDMPASSSSKRPAPPPPNSLAQQHDAMTKEEETLLRSHPVKRKTRIPDIPTQNIRYGAAWSTSILEESDDLNAARIISEGVYEPEMTVLRVEADSIQSSSRFKTKGYANVIETPEGSDAEESLAEESEICEAPFQKKSVLSPETKRLVKVAALAGRYGALAEIDQRRHNTADERSGEPLFNSTDSGIKSAKAVSPEPAYATKTPIIDLPISTAVSAPKLYKPKWSPPSCLWSRLVKFGELSKVEEEVAESEIKIEPKQAAAAAAPNATLADPSISDAFLTPGSTHCETQPLSGPATLSKAGPPSPGLVQPKFTNSCFKKAVGAPVWPVVARLDNQKDAAAEQIKEERHPAVKSVATVAAAVETGSTEKKKKKMAVKAPVESTPRRSGRDRKTVKRYKS</sequence>
<evidence type="ECO:0000313" key="3">
    <source>
        <dbReference type="Proteomes" id="UP000001307"/>
    </source>
</evidence>
<evidence type="ECO:0000256" key="1">
    <source>
        <dbReference type="SAM" id="MobiDB-lite"/>
    </source>
</evidence>
<proteinExistence type="predicted"/>
<dbReference type="EMBL" id="FN653022">
    <property type="protein sequence ID" value="CBY07344.1"/>
    <property type="molecule type" value="Genomic_DNA"/>
</dbReference>